<dbReference type="EMBL" id="MK797984">
    <property type="protein sequence ID" value="QCG76102.1"/>
    <property type="molecule type" value="Genomic_DNA"/>
</dbReference>
<reference evidence="2" key="1">
    <citation type="journal article" date="2020" name="bioRxiv">
        <title>Integrative omics analysis of Pseudomonas aeruginosa virus PA5oct highlights the molecular complexity of jumbo phages.</title>
        <authorList>
            <person name="Lood C."/>
            <person name="Danis-Wlodarczyk K."/>
            <person name="Blasdel B.G."/>
            <person name="Jang H.B."/>
            <person name="Vandenheuvel D."/>
            <person name="Briers Y."/>
            <person name="Noben J.-P."/>
            <person name="van Noort V."/>
            <person name="Drulis-Kawa Z."/>
            <person name="Lavigne R."/>
        </authorList>
    </citation>
    <scope>NUCLEOTIDE SEQUENCE [LARGE SCALE GENOMIC DNA]</scope>
</reference>
<evidence type="ECO:0000313" key="1">
    <source>
        <dbReference type="EMBL" id="QCG76102.1"/>
    </source>
</evidence>
<proteinExistence type="predicted"/>
<sequence length="132" mass="15691">MDNTNNNTIDQELAELSEKFPFLSGIQHLENFYIGIIQNSDDKYISFYDFKSLKNSQHKDIFLQCGDCWWWESSRILPINIFMPNEMAEFRYCLKTLVNKDIKIVFGPCTSLNNMLKKRIKRRQVSLIRKIT</sequence>
<evidence type="ECO:0000313" key="2">
    <source>
        <dbReference type="Proteomes" id="UP000316733"/>
    </source>
</evidence>
<protein>
    <submittedName>
        <fullName evidence="1">Uncharacterized protein</fullName>
    </submittedName>
</protein>
<keyword evidence="2" id="KW-1185">Reference proteome</keyword>
<name>A0A4Y5JVL2_9CAUD</name>
<gene>
    <name evidence="1" type="ORF">EST35_0221</name>
</gene>
<organism evidence="1 2">
    <name type="scientific">Pseudomonas phage vB_PaeM_PA5oct</name>
    <dbReference type="NCBI Taxonomy" id="2163605"/>
    <lineage>
        <taxon>Viruses</taxon>
        <taxon>Duplodnaviria</taxon>
        <taxon>Heunggongvirae</taxon>
        <taxon>Uroviricota</taxon>
        <taxon>Caudoviricetes</taxon>
        <taxon>Arenbergviridae</taxon>
        <taxon>Wroclawvirus</taxon>
        <taxon>Wroclawvirus PA5oct</taxon>
    </lineage>
</organism>
<accession>A0A4Y5JVL2</accession>
<dbReference type="Proteomes" id="UP000316733">
    <property type="component" value="Segment"/>
</dbReference>